<keyword evidence="4" id="KW-1003">Cell membrane</keyword>
<evidence type="ECO:0000256" key="6">
    <source>
        <dbReference type="ARBA" id="ARBA00022989"/>
    </source>
</evidence>
<dbReference type="NCBIfam" id="TIGR00931">
    <property type="entry name" value="antiport_nhaC"/>
    <property type="match status" value="1"/>
</dbReference>
<evidence type="ECO:0000256" key="9">
    <source>
        <dbReference type="SAM" id="Phobius"/>
    </source>
</evidence>
<evidence type="ECO:0000256" key="8">
    <source>
        <dbReference type="ARBA" id="ARBA00038435"/>
    </source>
</evidence>
<dbReference type="InterPro" id="IPR052180">
    <property type="entry name" value="NhaC_Na-H+_Antiporter"/>
</dbReference>
<dbReference type="AlphaFoldDB" id="A0A437S628"/>
<evidence type="ECO:0000259" key="10">
    <source>
        <dbReference type="Pfam" id="PF03553"/>
    </source>
</evidence>
<feature type="transmembrane region" description="Helical" evidence="9">
    <location>
        <begin position="12"/>
        <end position="33"/>
    </location>
</feature>
<protein>
    <submittedName>
        <fullName evidence="11">Na+/H+ antiporter NhaC</fullName>
    </submittedName>
</protein>
<dbReference type="PANTHER" id="PTHR33451">
    <property type="entry name" value="MALATE-2H(+)/NA(+)-LACTATE ANTIPORTER"/>
    <property type="match status" value="1"/>
</dbReference>
<dbReference type="GO" id="GO:0005886">
    <property type="term" value="C:plasma membrane"/>
    <property type="evidence" value="ECO:0007669"/>
    <property type="project" value="UniProtKB-SubCell"/>
</dbReference>
<gene>
    <name evidence="11" type="primary">nhaC</name>
    <name evidence="11" type="ORF">EF514_06865</name>
</gene>
<feature type="transmembrane region" description="Helical" evidence="9">
    <location>
        <begin position="39"/>
        <end position="57"/>
    </location>
</feature>
<feature type="transmembrane region" description="Helical" evidence="9">
    <location>
        <begin position="139"/>
        <end position="165"/>
    </location>
</feature>
<evidence type="ECO:0000313" key="11">
    <source>
        <dbReference type="EMBL" id="RVU54470.1"/>
    </source>
</evidence>
<reference evidence="11 12" key="1">
    <citation type="submission" date="2018-11" db="EMBL/GenBank/DDBJ databases">
        <title>Genome sequencing and assembly of Anaerosphaera sp. nov., GS7-6-2.</title>
        <authorList>
            <person name="Rettenmaier R."/>
            <person name="Liebl W."/>
            <person name="Zverlov V."/>
        </authorList>
    </citation>
    <scope>NUCLEOTIDE SEQUENCE [LARGE SCALE GENOMIC DNA]</scope>
    <source>
        <strain evidence="11 12">GS7-6-2</strain>
    </source>
</reference>
<dbReference type="EMBL" id="RLIH01000009">
    <property type="protein sequence ID" value="RVU54470.1"/>
    <property type="molecule type" value="Genomic_DNA"/>
</dbReference>
<feature type="transmembrane region" description="Helical" evidence="9">
    <location>
        <begin position="261"/>
        <end position="280"/>
    </location>
</feature>
<feature type="transmembrane region" description="Helical" evidence="9">
    <location>
        <begin position="445"/>
        <end position="470"/>
    </location>
</feature>
<keyword evidence="6 9" id="KW-1133">Transmembrane helix</keyword>
<comment type="similarity">
    <text evidence="8">Belongs to the NhaC Na(+)/H(+) (TC 2.A.35) antiporter family.</text>
</comment>
<keyword evidence="2" id="KW-0813">Transport</keyword>
<feature type="transmembrane region" description="Helical" evidence="9">
    <location>
        <begin position="360"/>
        <end position="381"/>
    </location>
</feature>
<dbReference type="Pfam" id="PF03553">
    <property type="entry name" value="Na_H_antiporter"/>
    <property type="match status" value="1"/>
</dbReference>
<keyword evidence="7 9" id="KW-0472">Membrane</keyword>
<keyword evidence="3" id="KW-0050">Antiport</keyword>
<keyword evidence="5 9" id="KW-0812">Transmembrane</keyword>
<sequence length="488" mass="52353">MNQSKIKKTPSLFLAILPIIIMMVLLGLGYVVLDLRAEVLMLVSAIFAGFIAIYLGYSWDDIMDSIVGKLSKTMPAIFILIIVGFMIGSWMIGGTIPMMVYYGLKIISPKYIAVTSFIVTAIVSICTGTSWGSAGTVGVALMGVATGMGANLPLVAGSIVSGAYFGDKMSPLSDTTNLAPIAAGSNLYDHIFHMFYTTIPGAIICIVVYTFAGFSAVGKIPADDSQSIKLILDTLVSLFKFNPLILLPPVIVLYGSVRKKPTIPVMLLSSFVAFFNAIIFQNFTLQQCFQASIDGFNINMFAQNGIDVSNLISDIPTLLNRGGMISMLGTVLIAFCAYAFAGTVSVTGSLDIVLNKLMTLVSSVAGLIISTIISCIVAVCVTSNGQLSILLPGEMFSKEYIKRGLEPKNLSRTLEDSATVVEPIVPWTAAAVYMANTLGVSTIQYLPWAILCYTGVIFAVFYAVTGIGIAKIDKDSEYYNEYLSLQDK</sequence>
<feature type="transmembrane region" description="Helical" evidence="9">
    <location>
        <begin position="230"/>
        <end position="255"/>
    </location>
</feature>
<dbReference type="RefSeq" id="WP_127724692.1">
    <property type="nucleotide sequence ID" value="NZ_RLIH01000009.1"/>
</dbReference>
<feature type="transmembrane region" description="Helical" evidence="9">
    <location>
        <begin position="194"/>
        <end position="218"/>
    </location>
</feature>
<evidence type="ECO:0000256" key="1">
    <source>
        <dbReference type="ARBA" id="ARBA00004651"/>
    </source>
</evidence>
<feature type="transmembrane region" description="Helical" evidence="9">
    <location>
        <begin position="77"/>
        <end position="99"/>
    </location>
</feature>
<feature type="domain" description="Na+/H+ antiporter NhaC-like C-terminal" evidence="10">
    <location>
        <begin position="162"/>
        <end position="467"/>
    </location>
</feature>
<dbReference type="InterPro" id="IPR004770">
    <property type="entry name" value="Na/H_antiport_NhaC"/>
</dbReference>
<dbReference type="OrthoDB" id="9762978at2"/>
<feature type="transmembrane region" description="Helical" evidence="9">
    <location>
        <begin position="318"/>
        <end position="340"/>
    </location>
</feature>
<proteinExistence type="inferred from homology"/>
<evidence type="ECO:0000313" key="12">
    <source>
        <dbReference type="Proteomes" id="UP000288812"/>
    </source>
</evidence>
<keyword evidence="12" id="KW-1185">Reference proteome</keyword>
<dbReference type="Proteomes" id="UP000288812">
    <property type="component" value="Unassembled WGS sequence"/>
</dbReference>
<name>A0A437S628_9FIRM</name>
<evidence type="ECO:0000256" key="4">
    <source>
        <dbReference type="ARBA" id="ARBA00022475"/>
    </source>
</evidence>
<evidence type="ECO:0000256" key="7">
    <source>
        <dbReference type="ARBA" id="ARBA00023136"/>
    </source>
</evidence>
<evidence type="ECO:0000256" key="2">
    <source>
        <dbReference type="ARBA" id="ARBA00022448"/>
    </source>
</evidence>
<organism evidence="11 12">
    <name type="scientific">Anaerosphaera multitolerans</name>
    <dbReference type="NCBI Taxonomy" id="2487351"/>
    <lineage>
        <taxon>Bacteria</taxon>
        <taxon>Bacillati</taxon>
        <taxon>Bacillota</taxon>
        <taxon>Tissierellia</taxon>
        <taxon>Tissierellales</taxon>
        <taxon>Peptoniphilaceae</taxon>
        <taxon>Anaerosphaera</taxon>
    </lineage>
</organism>
<feature type="transmembrane region" description="Helical" evidence="9">
    <location>
        <begin position="111"/>
        <end position="132"/>
    </location>
</feature>
<comment type="caution">
    <text evidence="11">The sequence shown here is derived from an EMBL/GenBank/DDBJ whole genome shotgun (WGS) entry which is preliminary data.</text>
</comment>
<accession>A0A437S628</accession>
<dbReference type="PANTHER" id="PTHR33451:SF3">
    <property type="entry name" value="MALATE-2H(+)_NA(+)-LACTATE ANTIPORTER"/>
    <property type="match status" value="1"/>
</dbReference>
<dbReference type="GO" id="GO:0015297">
    <property type="term" value="F:antiporter activity"/>
    <property type="evidence" value="ECO:0007669"/>
    <property type="project" value="UniProtKB-KW"/>
</dbReference>
<evidence type="ECO:0000256" key="5">
    <source>
        <dbReference type="ARBA" id="ARBA00022692"/>
    </source>
</evidence>
<dbReference type="InterPro" id="IPR018461">
    <property type="entry name" value="Na/H_Antiport_NhaC-like_C"/>
</dbReference>
<evidence type="ECO:0000256" key="3">
    <source>
        <dbReference type="ARBA" id="ARBA00022449"/>
    </source>
</evidence>
<comment type="subcellular location">
    <subcellularLocation>
        <location evidence="1">Cell membrane</location>
        <topology evidence="1">Multi-pass membrane protein</topology>
    </subcellularLocation>
</comment>